<dbReference type="PROSITE" id="PS52015">
    <property type="entry name" value="TONB_CTD"/>
    <property type="match status" value="1"/>
</dbReference>
<keyword evidence="3" id="KW-1133">Transmembrane helix</keyword>
<dbReference type="InterPro" id="IPR006260">
    <property type="entry name" value="TonB/TolA_C"/>
</dbReference>
<organism evidence="6 7">
    <name type="scientific">Alloacidobacterium dinghuense</name>
    <dbReference type="NCBI Taxonomy" id="2763107"/>
    <lineage>
        <taxon>Bacteria</taxon>
        <taxon>Pseudomonadati</taxon>
        <taxon>Acidobacteriota</taxon>
        <taxon>Terriglobia</taxon>
        <taxon>Terriglobales</taxon>
        <taxon>Acidobacteriaceae</taxon>
        <taxon>Alloacidobacterium</taxon>
    </lineage>
</organism>
<evidence type="ECO:0000313" key="7">
    <source>
        <dbReference type="Proteomes" id="UP000515312"/>
    </source>
</evidence>
<dbReference type="InterPro" id="IPR037682">
    <property type="entry name" value="TonB_C"/>
</dbReference>
<proteinExistence type="predicted"/>
<evidence type="ECO:0000256" key="2">
    <source>
        <dbReference type="ARBA" id="ARBA00022692"/>
    </source>
</evidence>
<sequence>MNIAKFRQSAFAAGFQHTALLFLIAVACLLLVLPAHADDRRVEKRVPPVYPEIAKRMRISGVVHVEATVAADGNVTAAKATTGNKMLSLAAEDAVKRWKFVPGDGQSTVGIDVNFEAN</sequence>
<dbReference type="PROSITE" id="PS51257">
    <property type="entry name" value="PROKAR_LIPOPROTEIN"/>
    <property type="match status" value="1"/>
</dbReference>
<dbReference type="AlphaFoldDB" id="A0A7G8BPA6"/>
<evidence type="ECO:0000256" key="3">
    <source>
        <dbReference type="ARBA" id="ARBA00022989"/>
    </source>
</evidence>
<dbReference type="KEGG" id="adin:H7849_11050"/>
<accession>A0A7G8BPA6</accession>
<name>A0A7G8BPA6_9BACT</name>
<dbReference type="Gene3D" id="3.30.2420.10">
    <property type="entry name" value="TonB"/>
    <property type="match status" value="1"/>
</dbReference>
<evidence type="ECO:0000256" key="4">
    <source>
        <dbReference type="ARBA" id="ARBA00023136"/>
    </source>
</evidence>
<dbReference type="Pfam" id="PF03544">
    <property type="entry name" value="TonB_C"/>
    <property type="match status" value="1"/>
</dbReference>
<comment type="subcellular location">
    <subcellularLocation>
        <location evidence="1">Membrane</location>
        <topology evidence="1">Single-pass membrane protein</topology>
    </subcellularLocation>
</comment>
<dbReference type="GO" id="GO:0016020">
    <property type="term" value="C:membrane"/>
    <property type="evidence" value="ECO:0007669"/>
    <property type="project" value="UniProtKB-SubCell"/>
</dbReference>
<evidence type="ECO:0000256" key="1">
    <source>
        <dbReference type="ARBA" id="ARBA00004167"/>
    </source>
</evidence>
<dbReference type="SUPFAM" id="SSF74653">
    <property type="entry name" value="TolA/TonB C-terminal domain"/>
    <property type="match status" value="1"/>
</dbReference>
<evidence type="ECO:0000313" key="6">
    <source>
        <dbReference type="EMBL" id="QNI34376.1"/>
    </source>
</evidence>
<dbReference type="EMBL" id="CP060394">
    <property type="protein sequence ID" value="QNI34376.1"/>
    <property type="molecule type" value="Genomic_DNA"/>
</dbReference>
<dbReference type="Proteomes" id="UP000515312">
    <property type="component" value="Chromosome"/>
</dbReference>
<gene>
    <name evidence="6" type="ORF">H7849_11050</name>
</gene>
<keyword evidence="7" id="KW-1185">Reference proteome</keyword>
<keyword evidence="4" id="KW-0472">Membrane</keyword>
<dbReference type="GO" id="GO:0055085">
    <property type="term" value="P:transmembrane transport"/>
    <property type="evidence" value="ECO:0007669"/>
    <property type="project" value="InterPro"/>
</dbReference>
<reference evidence="6 7" key="1">
    <citation type="submission" date="2020-08" db="EMBL/GenBank/DDBJ databases">
        <title>Edaphobacter telluris sp. nov. and Acidobacterium dinghuensis sp. nov., two acidobacteria isolated from forest soil.</title>
        <authorList>
            <person name="Fu J."/>
            <person name="Qiu L."/>
        </authorList>
    </citation>
    <scope>NUCLEOTIDE SEQUENCE [LARGE SCALE GENOMIC DNA]</scope>
    <source>
        <strain evidence="6">4Y35</strain>
    </source>
</reference>
<dbReference type="NCBIfam" id="TIGR01352">
    <property type="entry name" value="tonB_Cterm"/>
    <property type="match status" value="1"/>
</dbReference>
<feature type="domain" description="TonB C-terminal" evidence="5">
    <location>
        <begin position="35"/>
        <end position="118"/>
    </location>
</feature>
<evidence type="ECO:0000259" key="5">
    <source>
        <dbReference type="PROSITE" id="PS52015"/>
    </source>
</evidence>
<protein>
    <submittedName>
        <fullName evidence="6">Energy transducer TonB</fullName>
    </submittedName>
</protein>
<keyword evidence="2" id="KW-0812">Transmembrane</keyword>
<dbReference type="RefSeq" id="WP_186746502.1">
    <property type="nucleotide sequence ID" value="NZ_CP060394.1"/>
</dbReference>